<dbReference type="InterPro" id="IPR016181">
    <property type="entry name" value="Acyl_CoA_acyltransferase"/>
</dbReference>
<dbReference type="AlphaFoldDB" id="A0A109BCW0"/>
<gene>
    <name evidence="2" type="ORF">APY04_2518</name>
</gene>
<dbReference type="STRING" id="121290.APY04_2518"/>
<sequence length="156" mass="17384">MPSDAKALSEVFSSSWSNAYLGIIPHFHLDGMIRRRNPEWWSAAIQSGAQLLVLQVASVIAGYATLGPARARSNFEGEIFELYLAPEYQGLGFGERLFEACRHELDIGSLNGLIVWALADNAAATDFYWRRGGRPVGNAFERYGRSKLKKIAFAWD</sequence>
<dbReference type="PROSITE" id="PS51186">
    <property type="entry name" value="GNAT"/>
    <property type="match status" value="1"/>
</dbReference>
<dbReference type="InterPro" id="IPR000182">
    <property type="entry name" value="GNAT_dom"/>
</dbReference>
<dbReference type="Pfam" id="PF00583">
    <property type="entry name" value="Acetyltransf_1"/>
    <property type="match status" value="1"/>
</dbReference>
<dbReference type="Gene3D" id="3.40.630.30">
    <property type="match status" value="1"/>
</dbReference>
<feature type="domain" description="N-acetyltransferase" evidence="1">
    <location>
        <begin position="1"/>
        <end position="156"/>
    </location>
</feature>
<organism evidence="2 3">
    <name type="scientific">Hyphomicrobium sulfonivorans</name>
    <dbReference type="NCBI Taxonomy" id="121290"/>
    <lineage>
        <taxon>Bacteria</taxon>
        <taxon>Pseudomonadati</taxon>
        <taxon>Pseudomonadota</taxon>
        <taxon>Alphaproteobacteria</taxon>
        <taxon>Hyphomicrobiales</taxon>
        <taxon>Hyphomicrobiaceae</taxon>
        <taxon>Hyphomicrobium</taxon>
    </lineage>
</organism>
<keyword evidence="3" id="KW-1185">Reference proteome</keyword>
<dbReference type="CDD" id="cd04301">
    <property type="entry name" value="NAT_SF"/>
    <property type="match status" value="1"/>
</dbReference>
<reference evidence="2 3" key="1">
    <citation type="submission" date="2015-10" db="EMBL/GenBank/DDBJ databases">
        <title>Transcriptomic analysis of a linuron degrading triple-species bacterial consortium.</title>
        <authorList>
            <person name="Albers P."/>
        </authorList>
    </citation>
    <scope>NUCLEOTIDE SEQUENCE [LARGE SCALE GENOMIC DNA]</scope>
    <source>
        <strain evidence="2 3">WDL6</strain>
    </source>
</reference>
<dbReference type="RefSeq" id="WP_173952827.1">
    <property type="nucleotide sequence ID" value="NZ_JAEFBX010000001.1"/>
</dbReference>
<evidence type="ECO:0000313" key="2">
    <source>
        <dbReference type="EMBL" id="KWT66322.1"/>
    </source>
</evidence>
<dbReference type="EMBL" id="LMTR01000073">
    <property type="protein sequence ID" value="KWT66322.1"/>
    <property type="molecule type" value="Genomic_DNA"/>
</dbReference>
<accession>A0A109BCW0</accession>
<keyword evidence="2" id="KW-0808">Transferase</keyword>
<dbReference type="GO" id="GO:0016747">
    <property type="term" value="F:acyltransferase activity, transferring groups other than amino-acyl groups"/>
    <property type="evidence" value="ECO:0007669"/>
    <property type="project" value="InterPro"/>
</dbReference>
<comment type="caution">
    <text evidence="2">The sequence shown here is derived from an EMBL/GenBank/DDBJ whole genome shotgun (WGS) entry which is preliminary data.</text>
</comment>
<dbReference type="SUPFAM" id="SSF55729">
    <property type="entry name" value="Acyl-CoA N-acyltransferases (Nat)"/>
    <property type="match status" value="1"/>
</dbReference>
<evidence type="ECO:0000259" key="1">
    <source>
        <dbReference type="PROSITE" id="PS51186"/>
    </source>
</evidence>
<protein>
    <submittedName>
        <fullName evidence="2">Histone acetyltransferase HPA2</fullName>
    </submittedName>
</protein>
<dbReference type="PATRIC" id="fig|121290.4.peg.420"/>
<proteinExistence type="predicted"/>
<evidence type="ECO:0000313" key="3">
    <source>
        <dbReference type="Proteomes" id="UP000059074"/>
    </source>
</evidence>
<name>A0A109BCW0_HYPSL</name>
<dbReference type="Proteomes" id="UP000059074">
    <property type="component" value="Unassembled WGS sequence"/>
</dbReference>